<protein>
    <submittedName>
        <fullName evidence="1">Uncharacterized protein</fullName>
    </submittedName>
</protein>
<sequence>MNEIMACGGVLRDHKGVVSTLFFGRCVVGDWKWQF</sequence>
<name>A0A7J8SHQ8_GOSDV</name>
<accession>A0A7J8SHQ8</accession>
<gene>
    <name evidence="1" type="ORF">Godav_003391</name>
</gene>
<proteinExistence type="predicted"/>
<comment type="caution">
    <text evidence="1">The sequence shown here is derived from an EMBL/GenBank/DDBJ whole genome shotgun (WGS) entry which is preliminary data.</text>
</comment>
<dbReference type="AlphaFoldDB" id="A0A7J8SHQ8"/>
<dbReference type="Proteomes" id="UP000593561">
    <property type="component" value="Unassembled WGS sequence"/>
</dbReference>
<evidence type="ECO:0000313" key="1">
    <source>
        <dbReference type="EMBL" id="MBA0625609.1"/>
    </source>
</evidence>
<organism evidence="1 2">
    <name type="scientific">Gossypium davidsonii</name>
    <name type="common">Davidson's cotton</name>
    <name type="synonym">Gossypium klotzschianum subsp. davidsonii</name>
    <dbReference type="NCBI Taxonomy" id="34287"/>
    <lineage>
        <taxon>Eukaryota</taxon>
        <taxon>Viridiplantae</taxon>
        <taxon>Streptophyta</taxon>
        <taxon>Embryophyta</taxon>
        <taxon>Tracheophyta</taxon>
        <taxon>Spermatophyta</taxon>
        <taxon>Magnoliopsida</taxon>
        <taxon>eudicotyledons</taxon>
        <taxon>Gunneridae</taxon>
        <taxon>Pentapetalae</taxon>
        <taxon>rosids</taxon>
        <taxon>malvids</taxon>
        <taxon>Malvales</taxon>
        <taxon>Malvaceae</taxon>
        <taxon>Malvoideae</taxon>
        <taxon>Gossypium</taxon>
    </lineage>
</organism>
<dbReference type="EMBL" id="JABFAC010000010">
    <property type="protein sequence ID" value="MBA0625609.1"/>
    <property type="molecule type" value="Genomic_DNA"/>
</dbReference>
<evidence type="ECO:0000313" key="2">
    <source>
        <dbReference type="Proteomes" id="UP000593561"/>
    </source>
</evidence>
<reference evidence="1 2" key="1">
    <citation type="journal article" date="2019" name="Genome Biol. Evol.">
        <title>Insights into the evolution of the New World diploid cottons (Gossypium, subgenus Houzingenia) based on genome sequencing.</title>
        <authorList>
            <person name="Grover C.E."/>
            <person name="Arick M.A. 2nd"/>
            <person name="Thrash A."/>
            <person name="Conover J.L."/>
            <person name="Sanders W.S."/>
            <person name="Peterson D.G."/>
            <person name="Frelichowski J.E."/>
            <person name="Scheffler J.A."/>
            <person name="Scheffler B.E."/>
            <person name="Wendel J.F."/>
        </authorList>
    </citation>
    <scope>NUCLEOTIDE SEQUENCE [LARGE SCALE GENOMIC DNA]</scope>
    <source>
        <strain evidence="1">27</strain>
        <tissue evidence="1">Leaf</tissue>
    </source>
</reference>
<keyword evidence="2" id="KW-1185">Reference proteome</keyword>